<keyword evidence="3" id="KW-1185">Reference proteome</keyword>
<feature type="transmembrane region" description="Helical" evidence="1">
    <location>
        <begin position="91"/>
        <end position="111"/>
    </location>
</feature>
<sequence length="154" mass="18697">MFWIVCIFIITFLTVFIRKRKNLTFFEGLAIFLLSSTINQNILNIVTVNMKLIRIPKEVNEFFEAFVYRAFFIPLLVVLFIDLYIHSKTMMGKFFVIVFWILLITGLEYVVEHFRMIYFIRWHIWYSLMEWSFVIIASLLCHRFLNYLHTKGSR</sequence>
<proteinExistence type="predicted"/>
<keyword evidence="1" id="KW-1133">Transmembrane helix</keyword>
<dbReference type="RefSeq" id="WP_163182459.1">
    <property type="nucleotide sequence ID" value="NZ_JAAFZF010000001.1"/>
</dbReference>
<evidence type="ECO:0000313" key="2">
    <source>
        <dbReference type="EMBL" id="MCD4838603.1"/>
    </source>
</evidence>
<feature type="transmembrane region" description="Helical" evidence="1">
    <location>
        <begin position="123"/>
        <end position="145"/>
    </location>
</feature>
<name>A0ABS8QH84_9BACI</name>
<organism evidence="2 3">
    <name type="scientific">Neobacillus sedimentimangrovi</name>
    <dbReference type="NCBI Taxonomy" id="2699460"/>
    <lineage>
        <taxon>Bacteria</taxon>
        <taxon>Bacillati</taxon>
        <taxon>Bacillota</taxon>
        <taxon>Bacilli</taxon>
        <taxon>Bacillales</taxon>
        <taxon>Bacillaceae</taxon>
        <taxon>Neobacillus</taxon>
    </lineage>
</organism>
<dbReference type="InterPro" id="IPR048147">
    <property type="entry name" value="CBO0543-like"/>
</dbReference>
<evidence type="ECO:0000313" key="3">
    <source>
        <dbReference type="Proteomes" id="UP001162836"/>
    </source>
</evidence>
<feature type="transmembrane region" description="Helical" evidence="1">
    <location>
        <begin position="66"/>
        <end position="85"/>
    </location>
</feature>
<comment type="caution">
    <text evidence="2">The sequence shown here is derived from an EMBL/GenBank/DDBJ whole genome shotgun (WGS) entry which is preliminary data.</text>
</comment>
<dbReference type="NCBIfam" id="NF041644">
    <property type="entry name" value="CBO0543_fam"/>
    <property type="match status" value="1"/>
</dbReference>
<keyword evidence="1" id="KW-0472">Membrane</keyword>
<accession>A0ABS8QH84</accession>
<gene>
    <name evidence="2" type="ORF">LRS37_06905</name>
</gene>
<protein>
    <submittedName>
        <fullName evidence="2">Uncharacterized protein</fullName>
    </submittedName>
</protein>
<dbReference type="Proteomes" id="UP001162836">
    <property type="component" value="Unassembled WGS sequence"/>
</dbReference>
<reference evidence="2 3" key="1">
    <citation type="journal article" date="2023" name="Antonie Van Leeuwenhoek">
        <title>Unveiling the genomic potential of a novel thermostable glycoside hydrolases producing Neobacillus sedimentimangrovi UE25.</title>
        <authorList>
            <person name="Ejaz U."/>
            <person name="Saleem F."/>
            <person name="Rashid R."/>
            <person name="Hasan K.A."/>
            <person name="Syed M.N."/>
            <person name="Sohail M."/>
        </authorList>
    </citation>
    <scope>NUCLEOTIDE SEQUENCE [LARGE SCALE GENOMIC DNA]</scope>
    <source>
        <strain evidence="2 3">UE25</strain>
    </source>
</reference>
<evidence type="ECO:0000256" key="1">
    <source>
        <dbReference type="SAM" id="Phobius"/>
    </source>
</evidence>
<dbReference type="EMBL" id="JAJODE010000014">
    <property type="protein sequence ID" value="MCD4838603.1"/>
    <property type="molecule type" value="Genomic_DNA"/>
</dbReference>
<feature type="transmembrane region" description="Helical" evidence="1">
    <location>
        <begin position="28"/>
        <end position="46"/>
    </location>
</feature>
<keyword evidence="1" id="KW-0812">Transmembrane</keyword>